<reference evidence="1 2" key="1">
    <citation type="journal article" date="2019" name="Commun. Biol.">
        <title>The bagworm genome reveals a unique fibroin gene that provides high tensile strength.</title>
        <authorList>
            <person name="Kono N."/>
            <person name="Nakamura H."/>
            <person name="Ohtoshi R."/>
            <person name="Tomita M."/>
            <person name="Numata K."/>
            <person name="Arakawa K."/>
        </authorList>
    </citation>
    <scope>NUCLEOTIDE SEQUENCE [LARGE SCALE GENOMIC DNA]</scope>
</reference>
<keyword evidence="2" id="KW-1185">Reference proteome</keyword>
<dbReference type="EMBL" id="BGZK01000208">
    <property type="protein sequence ID" value="GBP28561.1"/>
    <property type="molecule type" value="Genomic_DNA"/>
</dbReference>
<proteinExistence type="predicted"/>
<protein>
    <submittedName>
        <fullName evidence="1">Uncharacterized protein</fullName>
    </submittedName>
</protein>
<gene>
    <name evidence="1" type="ORF">EVAR_23026_1</name>
</gene>
<comment type="caution">
    <text evidence="1">The sequence shown here is derived from an EMBL/GenBank/DDBJ whole genome shotgun (WGS) entry which is preliminary data.</text>
</comment>
<name>A0A4C1UQ23_EUMVA</name>
<evidence type="ECO:0000313" key="2">
    <source>
        <dbReference type="Proteomes" id="UP000299102"/>
    </source>
</evidence>
<evidence type="ECO:0000313" key="1">
    <source>
        <dbReference type="EMBL" id="GBP28561.1"/>
    </source>
</evidence>
<dbReference type="Proteomes" id="UP000299102">
    <property type="component" value="Unassembled WGS sequence"/>
</dbReference>
<accession>A0A4C1UQ23</accession>
<organism evidence="1 2">
    <name type="scientific">Eumeta variegata</name>
    <name type="common">Bagworm moth</name>
    <name type="synonym">Eumeta japonica</name>
    <dbReference type="NCBI Taxonomy" id="151549"/>
    <lineage>
        <taxon>Eukaryota</taxon>
        <taxon>Metazoa</taxon>
        <taxon>Ecdysozoa</taxon>
        <taxon>Arthropoda</taxon>
        <taxon>Hexapoda</taxon>
        <taxon>Insecta</taxon>
        <taxon>Pterygota</taxon>
        <taxon>Neoptera</taxon>
        <taxon>Endopterygota</taxon>
        <taxon>Lepidoptera</taxon>
        <taxon>Glossata</taxon>
        <taxon>Ditrysia</taxon>
        <taxon>Tineoidea</taxon>
        <taxon>Psychidae</taxon>
        <taxon>Oiketicinae</taxon>
        <taxon>Eumeta</taxon>
    </lineage>
</organism>
<dbReference type="AlphaFoldDB" id="A0A4C1UQ23"/>
<sequence>MREFSEDFVTYHVATATKGAGARGRGRRLRRSRPSPAESRFTLYGDWKSKIGYYSALSTAVAREQGPAVERTQVTHYGGTAIKSSLQIQKGH</sequence>